<protein>
    <submittedName>
        <fullName evidence="2">Uncharacterized protein</fullName>
    </submittedName>
</protein>
<evidence type="ECO:0000313" key="3">
    <source>
        <dbReference type="Proteomes" id="UP000257144"/>
    </source>
</evidence>
<evidence type="ECO:0000256" key="1">
    <source>
        <dbReference type="SAM" id="SignalP"/>
    </source>
</evidence>
<dbReference type="AlphaFoldDB" id="A0A3D8GTC8"/>
<accession>A0A3D8GTC8</accession>
<name>A0A3D8GTC8_9BACI</name>
<keyword evidence="3" id="KW-1185">Reference proteome</keyword>
<dbReference type="EMBL" id="QNQT01000002">
    <property type="protein sequence ID" value="RDU37316.1"/>
    <property type="molecule type" value="Genomic_DNA"/>
</dbReference>
<organism evidence="2 3">
    <name type="scientific">Neobacillus piezotolerans</name>
    <dbReference type="NCBI Taxonomy" id="2259171"/>
    <lineage>
        <taxon>Bacteria</taxon>
        <taxon>Bacillati</taxon>
        <taxon>Bacillota</taxon>
        <taxon>Bacilli</taxon>
        <taxon>Bacillales</taxon>
        <taxon>Bacillaceae</taxon>
        <taxon>Neobacillus</taxon>
    </lineage>
</organism>
<comment type="caution">
    <text evidence="2">The sequence shown here is derived from an EMBL/GenBank/DDBJ whole genome shotgun (WGS) entry which is preliminary data.</text>
</comment>
<feature type="signal peptide" evidence="1">
    <location>
        <begin position="1"/>
        <end position="24"/>
    </location>
</feature>
<keyword evidence="1" id="KW-0732">Signal</keyword>
<dbReference type="RefSeq" id="WP_115450990.1">
    <property type="nucleotide sequence ID" value="NZ_QNQT01000002.1"/>
</dbReference>
<dbReference type="Proteomes" id="UP000257144">
    <property type="component" value="Unassembled WGS sequence"/>
</dbReference>
<sequence>MKRKGIVLFSTILLILSMATMAFADFTIKLNPLAQEYSFTSFPQTINITGKASNSDPVAAEIQLYINENPFGDSVTVPAQKNNVAFSLPWTITEPGTYKVKVTLIKKNPNRDDYAEDTETVLISQQVTADYPAAPAIAAKLLKEASIQAKYGKNGNYISDVAQLMGQGATFPVFIADDTIDYYVSKSDVVNYENAVRAYLEGRGLKLK</sequence>
<proteinExistence type="predicted"/>
<gene>
    <name evidence="2" type="ORF">DRW41_05545</name>
</gene>
<dbReference type="Gene3D" id="2.60.40.10">
    <property type="entry name" value="Immunoglobulins"/>
    <property type="match status" value="1"/>
</dbReference>
<evidence type="ECO:0000313" key="2">
    <source>
        <dbReference type="EMBL" id="RDU37316.1"/>
    </source>
</evidence>
<reference evidence="2 3" key="1">
    <citation type="submission" date="2018-07" db="EMBL/GenBank/DDBJ databases">
        <title>Bacillus sp. YLB-04 draft genome sequence.</title>
        <authorList>
            <person name="Yu L."/>
            <person name="Tang X."/>
        </authorList>
    </citation>
    <scope>NUCLEOTIDE SEQUENCE [LARGE SCALE GENOMIC DNA]</scope>
    <source>
        <strain evidence="2 3">YLB-04</strain>
    </source>
</reference>
<feature type="chain" id="PRO_5017802270" evidence="1">
    <location>
        <begin position="25"/>
        <end position="208"/>
    </location>
</feature>
<dbReference type="OrthoDB" id="3034499at2"/>
<dbReference type="InterPro" id="IPR013783">
    <property type="entry name" value="Ig-like_fold"/>
</dbReference>